<protein>
    <recommendedName>
        <fullName evidence="3">Antirestriction protein ArdA</fullName>
    </recommendedName>
</protein>
<organism evidence="1 2">
    <name type="scientific">Paenibacillus medicaginis</name>
    <dbReference type="NCBI Taxonomy" id="1470560"/>
    <lineage>
        <taxon>Bacteria</taxon>
        <taxon>Bacillati</taxon>
        <taxon>Bacillota</taxon>
        <taxon>Bacilli</taxon>
        <taxon>Bacillales</taxon>
        <taxon>Paenibacillaceae</taxon>
        <taxon>Paenibacillus</taxon>
    </lineage>
</organism>
<evidence type="ECO:0000313" key="2">
    <source>
        <dbReference type="Proteomes" id="UP001580430"/>
    </source>
</evidence>
<gene>
    <name evidence="1" type="ORF">ACE5LO_01105</name>
</gene>
<proteinExistence type="predicted"/>
<reference evidence="1 2" key="1">
    <citation type="submission" date="2024-09" db="EMBL/GenBank/DDBJ databases">
        <title>Paenibacillus zeirhizospherea sp. nov., isolated from surface of the maize (Zea mays) roots in a horticulture field, Hungary.</title>
        <authorList>
            <person name="Marton D."/>
            <person name="Farkas M."/>
            <person name="Bedics A."/>
            <person name="Toth E."/>
            <person name="Tancsics A."/>
            <person name="Boka K."/>
            <person name="Marati G."/>
            <person name="Kriszt B."/>
            <person name="Cserhati M."/>
        </authorList>
    </citation>
    <scope>NUCLEOTIDE SEQUENCE [LARGE SCALE GENOMIC DNA]</scope>
    <source>
        <strain evidence="1 2">JCM 18446</strain>
    </source>
</reference>
<dbReference type="EMBL" id="JBHIRY010000001">
    <property type="protein sequence ID" value="MFB5758980.1"/>
    <property type="molecule type" value="Genomic_DNA"/>
</dbReference>
<sequence length="140" mass="15978">MNNIIGKWMYNTGSEENWECIGGEFDTKEEAIEEGSRYFTDADEYGYASDNDETFEGNSFDVGQIIEPDISIYGRHVIDPVTEQVGEQCGEISDSWLEKVSNEDEILLDQMLTAAFKGWLQKTNNEPHFYAVKNVETIEL</sequence>
<accession>A0ABV5BXD9</accession>
<comment type="caution">
    <text evidence="1">The sequence shown here is derived from an EMBL/GenBank/DDBJ whole genome shotgun (WGS) entry which is preliminary data.</text>
</comment>
<evidence type="ECO:0000313" key="1">
    <source>
        <dbReference type="EMBL" id="MFB5758980.1"/>
    </source>
</evidence>
<dbReference type="Proteomes" id="UP001580430">
    <property type="component" value="Unassembled WGS sequence"/>
</dbReference>
<evidence type="ECO:0008006" key="3">
    <source>
        <dbReference type="Google" id="ProtNLM"/>
    </source>
</evidence>
<name>A0ABV5BXD9_9BACL</name>
<dbReference type="RefSeq" id="WP_375518232.1">
    <property type="nucleotide sequence ID" value="NZ_JBHIRY010000001.1"/>
</dbReference>
<keyword evidence="2" id="KW-1185">Reference proteome</keyword>